<reference evidence="2" key="1">
    <citation type="journal article" date="2023" name="J Glob Antimicrob Resist">
        <title>Emergence of NDM-1 and KPC-3 carbapenemases in Kluyvera cryocrescens: Investigating genetic heterogeneity and acquisition routes of blaNDM-1 in Enterobacterales species in Portugal.</title>
        <authorList>
            <person name="Loiodice M."/>
            <person name="Ribeiro M."/>
            <person name="Peixe L."/>
            <person name="Novais A."/>
        </authorList>
    </citation>
    <scope>NUCLEOTIDE SEQUENCE</scope>
    <source>
        <strain evidence="2">K629</strain>
    </source>
</reference>
<dbReference type="InterPro" id="IPR050077">
    <property type="entry name" value="LexA_repressor"/>
</dbReference>
<name>A0AAW9CC19_KLUCR</name>
<organism evidence="2 3">
    <name type="scientific">Kluyvera cryocrescens</name>
    <name type="common">Kluyvera citrophila</name>
    <dbReference type="NCBI Taxonomy" id="580"/>
    <lineage>
        <taxon>Bacteria</taxon>
        <taxon>Pseudomonadati</taxon>
        <taxon>Pseudomonadota</taxon>
        <taxon>Gammaproteobacteria</taxon>
        <taxon>Enterobacterales</taxon>
        <taxon>Enterobacteriaceae</taxon>
        <taxon>Kluyvera</taxon>
    </lineage>
</organism>
<dbReference type="SUPFAM" id="SSF51306">
    <property type="entry name" value="LexA/Signal peptidase"/>
    <property type="match status" value="1"/>
</dbReference>
<gene>
    <name evidence="2" type="ORF">QWU01_20340</name>
</gene>
<dbReference type="InterPro" id="IPR036286">
    <property type="entry name" value="LexA/Signal_pep-like_sf"/>
</dbReference>
<dbReference type="PANTHER" id="PTHR33516">
    <property type="entry name" value="LEXA REPRESSOR"/>
    <property type="match status" value="1"/>
</dbReference>
<dbReference type="InterPro" id="IPR015927">
    <property type="entry name" value="Peptidase_S24_S26A/B/C"/>
</dbReference>
<evidence type="ECO:0000313" key="2">
    <source>
        <dbReference type="EMBL" id="MDW3779159.1"/>
    </source>
</evidence>
<dbReference type="EMBL" id="JAUEQX010000018">
    <property type="protein sequence ID" value="MDW3779159.1"/>
    <property type="molecule type" value="Genomic_DNA"/>
</dbReference>
<dbReference type="Proteomes" id="UP001276300">
    <property type="component" value="Unassembled WGS sequence"/>
</dbReference>
<dbReference type="PANTHER" id="PTHR33516:SF2">
    <property type="entry name" value="LEXA REPRESSOR-RELATED"/>
    <property type="match status" value="1"/>
</dbReference>
<dbReference type="RefSeq" id="WP_318243023.1">
    <property type="nucleotide sequence ID" value="NZ_JAUEQX010000018.1"/>
</dbReference>
<sequence>MGFVSPAQDYVENRISLDQQFIAHPSATYFMRAGATYIRAGITQGALLIIDSSVNPCDGSVVVCSLGGEFKLRRYRLYPSPHFEHLSGDGRKDKIDPMWADENDGIFGVVTHAVNDMRTMEFDDCPVM</sequence>
<comment type="caution">
    <text evidence="2">The sequence shown here is derived from an EMBL/GenBank/DDBJ whole genome shotgun (WGS) entry which is preliminary data.</text>
</comment>
<dbReference type="AlphaFoldDB" id="A0AAW9CC19"/>
<protein>
    <submittedName>
        <fullName evidence="2">S24 family peptidase</fullName>
    </submittedName>
</protein>
<evidence type="ECO:0000259" key="1">
    <source>
        <dbReference type="Pfam" id="PF00717"/>
    </source>
</evidence>
<evidence type="ECO:0000313" key="3">
    <source>
        <dbReference type="Proteomes" id="UP001276300"/>
    </source>
</evidence>
<accession>A0AAW9CC19</accession>
<proteinExistence type="predicted"/>
<feature type="domain" description="Peptidase S24/S26A/S26B/S26C" evidence="1">
    <location>
        <begin position="2"/>
        <end position="77"/>
    </location>
</feature>
<dbReference type="Gene3D" id="2.10.109.10">
    <property type="entry name" value="Umud Fragment, subunit A"/>
    <property type="match status" value="1"/>
</dbReference>
<dbReference type="Pfam" id="PF00717">
    <property type="entry name" value="Peptidase_S24"/>
    <property type="match status" value="1"/>
</dbReference>